<comment type="caution">
    <text evidence="10">The sequence shown here is derived from an EMBL/GenBank/DDBJ whole genome shotgun (WGS) entry which is preliminary data.</text>
</comment>
<evidence type="ECO:0000256" key="5">
    <source>
        <dbReference type="ARBA" id="ARBA00022840"/>
    </source>
</evidence>
<reference evidence="10 11" key="1">
    <citation type="submission" date="2021-01" db="EMBL/GenBank/DDBJ databases">
        <title>Genomic Encyclopedia of Type Strains, Phase IV (KMG-IV): sequencing the most valuable type-strain genomes for metagenomic binning, comparative biology and taxonomic classification.</title>
        <authorList>
            <person name="Goeker M."/>
        </authorList>
    </citation>
    <scope>NUCLEOTIDE SEQUENCE [LARGE SCALE GENOMIC DNA]</scope>
    <source>
        <strain evidence="10 11">DSM 23711</strain>
    </source>
</reference>
<dbReference type="InterPro" id="IPR033738">
    <property type="entry name" value="AsnB_N"/>
</dbReference>
<dbReference type="InterPro" id="IPR006426">
    <property type="entry name" value="Asn_synth_AEB"/>
</dbReference>
<evidence type="ECO:0000256" key="3">
    <source>
        <dbReference type="ARBA" id="ARBA00012737"/>
    </source>
</evidence>
<dbReference type="CDD" id="cd00712">
    <property type="entry name" value="AsnB"/>
    <property type="match status" value="1"/>
</dbReference>
<protein>
    <recommendedName>
        <fullName evidence="3">asparagine synthase (glutamine-hydrolyzing)</fullName>
        <ecNumber evidence="3">6.3.5.4</ecNumber>
    </recommendedName>
</protein>
<keyword evidence="7" id="KW-0315">Glutamine amidotransferase</keyword>
<dbReference type="GO" id="GO:0004066">
    <property type="term" value="F:asparagine synthase (glutamine-hydrolyzing) activity"/>
    <property type="evidence" value="ECO:0007669"/>
    <property type="project" value="UniProtKB-EC"/>
</dbReference>
<dbReference type="SUPFAM" id="SSF56235">
    <property type="entry name" value="N-terminal nucleophile aminohydrolases (Ntn hydrolases)"/>
    <property type="match status" value="1"/>
</dbReference>
<dbReference type="SUPFAM" id="SSF52402">
    <property type="entry name" value="Adenine nucleotide alpha hydrolases-like"/>
    <property type="match status" value="1"/>
</dbReference>
<dbReference type="Gene3D" id="3.40.50.620">
    <property type="entry name" value="HUPs"/>
    <property type="match status" value="1"/>
</dbReference>
<comment type="pathway">
    <text evidence="1">Amino-acid biosynthesis; L-asparagine biosynthesis; L-asparagine from L-aspartate (L-Gln route): step 1/1.</text>
</comment>
<dbReference type="PANTHER" id="PTHR43284:SF1">
    <property type="entry name" value="ASPARAGINE SYNTHETASE"/>
    <property type="match status" value="1"/>
</dbReference>
<name>A0ABS2N5S7_9BACI</name>
<sequence>MSAITGIYHKNKQPVPEDHLTGMMDALSKYPADDARVWKEESIILGCHAQWITPESIGEPLPYYDPERQMAITADAIIDNRQELFEILQVGKAKRDYMPDSMLLLLAYCKWGEDMPQHILGDFAFMIWDERNNQLFGARDFSGMRSLYFFHDVERFAFCTTIAPLFRLPYINKQLNENWLAEYLAIPDVIDTVDDSITAYQSIEQLPPSHSITVKGDSVTISRYQALDFNKQIRFSKDEEYVEAFREVFQQAVDARLRTLGPVGVQLSGGLDSGAVVSFAAKSNKQLYTYSYTPEENFTDWTPGYAVADERPFIRDTVSYVGNMKEHFLSLNGMNPYAEMDDWLDIMEAPYKFFENSFWLKGTYEKASSQGVRMLLNGARGNFTISWGRALEYYSRLLKKMRWLSLYRELGAYSKNINVRKSLIFSVIGKKAFLNKSKSSDPFPSIIHPEFARRMDIFSKLREMDAVSQLSVSEIRKKHFENTYVWNTTGTTATKLSLRYGAWNRDPTNDLRVVQFCLAIPEDQFVKNGCSRALIRRATEGYLPDSVRLNQRVRGMQAADWVHRMAPDWNAFVSELTALVDDPICASYLNIDLLKTFLPKVKNGPQSEYAFDPEIRVLMRALIVYRYLKRGGDSHEKRMEAARVGGS</sequence>
<keyword evidence="6" id="KW-0028">Amino-acid biosynthesis</keyword>
<keyword evidence="5" id="KW-0067">ATP-binding</keyword>
<dbReference type="EMBL" id="JAFBDR010000035">
    <property type="protein sequence ID" value="MBM7573491.1"/>
    <property type="molecule type" value="Genomic_DNA"/>
</dbReference>
<evidence type="ECO:0000256" key="8">
    <source>
        <dbReference type="ARBA" id="ARBA00048741"/>
    </source>
</evidence>
<dbReference type="InterPro" id="IPR001962">
    <property type="entry name" value="Asn_synthase"/>
</dbReference>
<evidence type="ECO:0000256" key="2">
    <source>
        <dbReference type="ARBA" id="ARBA00005752"/>
    </source>
</evidence>
<keyword evidence="6" id="KW-0061">Asparagine biosynthesis</keyword>
<organism evidence="10 11">
    <name type="scientific">Aquibacillus albus</name>
    <dbReference type="NCBI Taxonomy" id="1168171"/>
    <lineage>
        <taxon>Bacteria</taxon>
        <taxon>Bacillati</taxon>
        <taxon>Bacillota</taxon>
        <taxon>Bacilli</taxon>
        <taxon>Bacillales</taxon>
        <taxon>Bacillaceae</taxon>
        <taxon>Aquibacillus</taxon>
    </lineage>
</organism>
<keyword evidence="11" id="KW-1185">Reference proteome</keyword>
<comment type="similarity">
    <text evidence="2">Belongs to the asparagine synthetase family.</text>
</comment>
<dbReference type="PROSITE" id="PS51278">
    <property type="entry name" value="GATASE_TYPE_2"/>
    <property type="match status" value="1"/>
</dbReference>
<dbReference type="InterPro" id="IPR029055">
    <property type="entry name" value="Ntn_hydrolases_N"/>
</dbReference>
<proteinExistence type="inferred from homology"/>
<dbReference type="EC" id="6.3.5.4" evidence="3"/>
<dbReference type="PANTHER" id="PTHR43284">
    <property type="entry name" value="ASPARAGINE SYNTHETASE (GLUTAMINE-HYDROLYZING)"/>
    <property type="match status" value="1"/>
</dbReference>
<dbReference type="InterPro" id="IPR017932">
    <property type="entry name" value="GATase_2_dom"/>
</dbReference>
<keyword evidence="10" id="KW-0436">Ligase</keyword>
<dbReference type="InterPro" id="IPR014729">
    <property type="entry name" value="Rossmann-like_a/b/a_fold"/>
</dbReference>
<comment type="catalytic activity">
    <reaction evidence="8">
        <text>L-aspartate + L-glutamine + ATP + H2O = L-asparagine + L-glutamate + AMP + diphosphate + H(+)</text>
        <dbReference type="Rhea" id="RHEA:12228"/>
        <dbReference type="ChEBI" id="CHEBI:15377"/>
        <dbReference type="ChEBI" id="CHEBI:15378"/>
        <dbReference type="ChEBI" id="CHEBI:29985"/>
        <dbReference type="ChEBI" id="CHEBI:29991"/>
        <dbReference type="ChEBI" id="CHEBI:30616"/>
        <dbReference type="ChEBI" id="CHEBI:33019"/>
        <dbReference type="ChEBI" id="CHEBI:58048"/>
        <dbReference type="ChEBI" id="CHEBI:58359"/>
        <dbReference type="ChEBI" id="CHEBI:456215"/>
        <dbReference type="EC" id="6.3.5.4"/>
    </reaction>
</comment>
<evidence type="ECO:0000256" key="1">
    <source>
        <dbReference type="ARBA" id="ARBA00005187"/>
    </source>
</evidence>
<accession>A0ABS2N5S7</accession>
<dbReference type="PIRSF" id="PIRSF001589">
    <property type="entry name" value="Asn_synthetase_glu-h"/>
    <property type="match status" value="1"/>
</dbReference>
<evidence type="ECO:0000256" key="7">
    <source>
        <dbReference type="ARBA" id="ARBA00022962"/>
    </source>
</evidence>
<dbReference type="Pfam" id="PF13537">
    <property type="entry name" value="GATase_7"/>
    <property type="match status" value="1"/>
</dbReference>
<evidence type="ECO:0000256" key="6">
    <source>
        <dbReference type="ARBA" id="ARBA00022888"/>
    </source>
</evidence>
<gene>
    <name evidence="10" type="ORF">JOC48_004055</name>
</gene>
<dbReference type="InterPro" id="IPR051786">
    <property type="entry name" value="ASN_synthetase/amidase"/>
</dbReference>
<evidence type="ECO:0000313" key="11">
    <source>
        <dbReference type="Proteomes" id="UP001296943"/>
    </source>
</evidence>
<dbReference type="Pfam" id="PF00733">
    <property type="entry name" value="Asn_synthase"/>
    <property type="match status" value="1"/>
</dbReference>
<feature type="domain" description="Glutamine amidotransferase type-2" evidence="9">
    <location>
        <begin position="2"/>
        <end position="217"/>
    </location>
</feature>
<evidence type="ECO:0000256" key="4">
    <source>
        <dbReference type="ARBA" id="ARBA00022741"/>
    </source>
</evidence>
<evidence type="ECO:0000313" key="10">
    <source>
        <dbReference type="EMBL" id="MBM7573491.1"/>
    </source>
</evidence>
<dbReference type="RefSeq" id="WP_204502132.1">
    <property type="nucleotide sequence ID" value="NZ_JAFBDR010000035.1"/>
</dbReference>
<dbReference type="Proteomes" id="UP001296943">
    <property type="component" value="Unassembled WGS sequence"/>
</dbReference>
<evidence type="ECO:0000259" key="9">
    <source>
        <dbReference type="PROSITE" id="PS51278"/>
    </source>
</evidence>
<dbReference type="Gene3D" id="3.60.20.10">
    <property type="entry name" value="Glutamine Phosphoribosylpyrophosphate, subunit 1, domain 1"/>
    <property type="match status" value="1"/>
</dbReference>
<keyword evidence="4" id="KW-0547">Nucleotide-binding</keyword>